<dbReference type="InterPro" id="IPR029026">
    <property type="entry name" value="tRNA_m1G_MTases_N"/>
</dbReference>
<proteinExistence type="inferred from homology"/>
<dbReference type="InterPro" id="IPR002845">
    <property type="entry name" value="tRNA_mtfrase_aTrm56"/>
</dbReference>
<keyword evidence="10 14" id="KW-0949">S-adenosyl-L-methionine</keyword>
<evidence type="ECO:0000256" key="14">
    <source>
        <dbReference type="HAMAP-Rule" id="MF_00077"/>
    </source>
</evidence>
<dbReference type="HAMAP" id="MF_00077">
    <property type="entry name" value="tRNA_methyltr_aTrm56"/>
    <property type="match status" value="1"/>
</dbReference>
<evidence type="ECO:0000256" key="12">
    <source>
        <dbReference type="ARBA" id="ARBA00029826"/>
    </source>
</evidence>
<evidence type="ECO:0000256" key="8">
    <source>
        <dbReference type="ARBA" id="ARBA00022603"/>
    </source>
</evidence>
<feature type="binding site" evidence="14">
    <location>
        <position position="103"/>
    </location>
    <ligand>
        <name>S-adenosyl-L-methionine</name>
        <dbReference type="ChEBI" id="CHEBI:59789"/>
    </ligand>
</feature>
<evidence type="ECO:0000256" key="2">
    <source>
        <dbReference type="ARBA" id="ARBA00004496"/>
    </source>
</evidence>
<dbReference type="Pfam" id="PF01994">
    <property type="entry name" value="Trm56"/>
    <property type="match status" value="1"/>
</dbReference>
<dbReference type="InterPro" id="IPR029028">
    <property type="entry name" value="Alpha/beta_knot_MTases"/>
</dbReference>
<evidence type="ECO:0000256" key="5">
    <source>
        <dbReference type="ARBA" id="ARBA00012624"/>
    </source>
</evidence>
<dbReference type="CDD" id="cd18083">
    <property type="entry name" value="aTrm56-like"/>
    <property type="match status" value="1"/>
</dbReference>
<dbReference type="Gene3D" id="3.40.1280.10">
    <property type="match status" value="1"/>
</dbReference>
<evidence type="ECO:0000256" key="9">
    <source>
        <dbReference type="ARBA" id="ARBA00022679"/>
    </source>
</evidence>
<comment type="subcellular location">
    <subcellularLocation>
        <location evidence="2 14">Cytoplasm</location>
    </subcellularLocation>
</comment>
<evidence type="ECO:0000256" key="10">
    <source>
        <dbReference type="ARBA" id="ARBA00022691"/>
    </source>
</evidence>
<sequence length="196" mass="21900">MRVMLMRHPLSSERVTEAPRPRISVLRLGHRRERDKRITSHLGLTARAFGADEVILSGEEDPSALETWNSVTERFGGDFECRYEAKPMSWLRRFSKGGTVIHLTMYGEPWREAVDDIPLNAPATVVVGGTKVPGELFKLADHNISIGNQPHSEVAALAVFLESWVGPLEESERFVGGEIEVVPSERAKRVRNNSGE</sequence>
<dbReference type="EMBL" id="EU686618">
    <property type="protein sequence ID" value="ACF09562.1"/>
    <property type="molecule type" value="Genomic_DNA"/>
</dbReference>
<comment type="similarity">
    <text evidence="3 14">Belongs to the aTrm56 family.</text>
</comment>
<evidence type="ECO:0000256" key="4">
    <source>
        <dbReference type="ARBA" id="ARBA00011738"/>
    </source>
</evidence>
<evidence type="ECO:0000256" key="6">
    <source>
        <dbReference type="ARBA" id="ARBA00013709"/>
    </source>
</evidence>
<keyword evidence="11 14" id="KW-0819">tRNA processing</keyword>
<comment type="caution">
    <text evidence="14">Lacks conserved residue(s) required for the propagation of feature annotation.</text>
</comment>
<reference evidence="15" key="2">
    <citation type="submission" date="2008-08" db="EMBL/GenBank/DDBJ databases">
        <authorList>
            <person name="Martin-Cuadrado A.-B."/>
            <person name="Rodriguez-Valera F."/>
            <person name="Moreira D."/>
            <person name="Alba J.-C."/>
            <person name="Ivars-Martinez E."/>
            <person name="Henn M.R."/>
            <person name="Talla E."/>
            <person name="Lopez-Garcia P."/>
        </authorList>
    </citation>
    <scope>NUCLEOTIDE SEQUENCE</scope>
</reference>
<comment type="subunit">
    <text evidence="4 14">Homodimer.</text>
</comment>
<evidence type="ECO:0000256" key="13">
    <source>
        <dbReference type="ARBA" id="ARBA00047792"/>
    </source>
</evidence>
<reference evidence="15" key="1">
    <citation type="journal article" date="2008" name="ISME J.">
        <title>Hindsight in the relative abundance, metabolic potential and genome dynamics of uncultivated marine archaea from comparative metagenomic analyses of bathypelagic plankton of different oceanic regions.</title>
        <authorList>
            <person name="Martin-Cuadrado A.B."/>
            <person name="Rodriguez-Valera F."/>
            <person name="Moreira D."/>
            <person name="Alba J.C."/>
            <person name="Ivars-Martinez E."/>
            <person name="Henn M.R."/>
            <person name="Talla E."/>
            <person name="Lopez-Garcia P."/>
        </authorList>
    </citation>
    <scope>NUCLEOTIDE SEQUENCE</scope>
</reference>
<dbReference type="PANTHER" id="PTHR42197">
    <property type="entry name" value="TRNA (CYTIDINE(56)-2'-O)-METHYLTRANSFERASE"/>
    <property type="match status" value="1"/>
</dbReference>
<evidence type="ECO:0000256" key="7">
    <source>
        <dbReference type="ARBA" id="ARBA00022490"/>
    </source>
</evidence>
<evidence type="ECO:0000256" key="3">
    <source>
        <dbReference type="ARBA" id="ARBA00010324"/>
    </source>
</evidence>
<dbReference type="GO" id="GO:0002128">
    <property type="term" value="P:tRNA nucleoside ribose methylation"/>
    <property type="evidence" value="ECO:0007669"/>
    <property type="project" value="UniProtKB-UniRule"/>
</dbReference>
<dbReference type="PANTHER" id="PTHR42197:SF1">
    <property type="entry name" value="TRNA (CYTIDINE(56)-2'-O)-METHYLTRANSFERASE"/>
    <property type="match status" value="1"/>
</dbReference>
<dbReference type="EC" id="2.1.1.206" evidence="5 14"/>
<dbReference type="GO" id="GO:0005737">
    <property type="term" value="C:cytoplasm"/>
    <property type="evidence" value="ECO:0007669"/>
    <property type="project" value="UniProtKB-SubCell"/>
</dbReference>
<comment type="function">
    <text evidence="1 14">Specifically catalyzes the AdoMet-dependent 2'-O-ribose methylation of cytidine at position 56 in tRNAs.</text>
</comment>
<evidence type="ECO:0000256" key="1">
    <source>
        <dbReference type="ARBA" id="ARBA00003959"/>
    </source>
</evidence>
<feature type="binding site" evidence="14">
    <location>
        <begin position="146"/>
        <end position="153"/>
    </location>
    <ligand>
        <name>S-adenosyl-L-methionine</name>
        <dbReference type="ChEBI" id="CHEBI:59789"/>
    </ligand>
</feature>
<dbReference type="PIRSF" id="PIRSF016123">
    <property type="entry name" value="UCP016123"/>
    <property type="match status" value="1"/>
</dbReference>
<dbReference type="GO" id="GO:0106059">
    <property type="term" value="F:tRNA (cytidine(56)-2'-O)-methyltransferase activity"/>
    <property type="evidence" value="ECO:0007669"/>
    <property type="project" value="UniProtKB-EC"/>
</dbReference>
<evidence type="ECO:0000256" key="11">
    <source>
        <dbReference type="ARBA" id="ARBA00022694"/>
    </source>
</evidence>
<organism evidence="15">
    <name type="scientific">uncultured marine group II euryarchaeote KM3-72-G3</name>
    <dbReference type="NCBI Taxonomy" id="526683"/>
    <lineage>
        <taxon>Archaea</taxon>
        <taxon>Methanobacteriati</taxon>
        <taxon>Thermoplasmatota</taxon>
        <taxon>Candidatus Poseidoniia</taxon>
        <taxon>Candidatus Poseidoniales</taxon>
        <taxon>environmental samples</taxon>
    </lineage>
</organism>
<dbReference type="AlphaFoldDB" id="B3V5L1"/>
<dbReference type="SUPFAM" id="SSF75217">
    <property type="entry name" value="alpha/beta knot"/>
    <property type="match status" value="1"/>
</dbReference>
<name>B3V5L1_9ARCH</name>
<keyword evidence="8 14" id="KW-0489">Methyltransferase</keyword>
<keyword evidence="9 14" id="KW-0808">Transferase</keyword>
<keyword evidence="7 14" id="KW-0963">Cytoplasm</keyword>
<accession>B3V5L1</accession>
<evidence type="ECO:0000313" key="15">
    <source>
        <dbReference type="EMBL" id="ACF09562.1"/>
    </source>
</evidence>
<protein>
    <recommendedName>
        <fullName evidence="6 14">tRNA (cytidine(56)-2'-O)-methyltransferase</fullName>
        <ecNumber evidence="5 14">2.1.1.206</ecNumber>
    </recommendedName>
    <alternativeName>
        <fullName evidence="12 14">tRNA ribose 2'-O-methyltransferase aTrm56</fullName>
    </alternativeName>
</protein>
<comment type="catalytic activity">
    <reaction evidence="13 14">
        <text>cytidine(56) in tRNA + S-adenosyl-L-methionine = 2'-O-methylcytidine(56) in tRNA + S-adenosyl-L-homocysteine + H(+)</text>
        <dbReference type="Rhea" id="RHEA:42968"/>
        <dbReference type="Rhea" id="RHEA-COMP:10308"/>
        <dbReference type="Rhea" id="RHEA-COMP:10309"/>
        <dbReference type="ChEBI" id="CHEBI:15378"/>
        <dbReference type="ChEBI" id="CHEBI:57856"/>
        <dbReference type="ChEBI" id="CHEBI:59789"/>
        <dbReference type="ChEBI" id="CHEBI:74495"/>
        <dbReference type="ChEBI" id="CHEBI:82748"/>
        <dbReference type="EC" id="2.1.1.206"/>
    </reaction>
</comment>